<evidence type="ECO:0000256" key="1">
    <source>
        <dbReference type="SAM" id="Phobius"/>
    </source>
</evidence>
<reference evidence="2 3" key="1">
    <citation type="submission" date="2016-10" db="EMBL/GenBank/DDBJ databases">
        <authorList>
            <person name="de Groot N.N."/>
        </authorList>
    </citation>
    <scope>NUCLEOTIDE SEQUENCE [LARGE SCALE GENOMIC DNA]</scope>
    <source>
        <strain evidence="2 3">DSM 29433</strain>
    </source>
</reference>
<dbReference type="RefSeq" id="WP_165606535.1">
    <property type="nucleotide sequence ID" value="NZ_FOZM01000001.1"/>
</dbReference>
<dbReference type="EMBL" id="FOZM01000001">
    <property type="protein sequence ID" value="SFS05077.1"/>
    <property type="molecule type" value="Genomic_DNA"/>
</dbReference>
<dbReference type="STRING" id="1123755.SAMN05444714_0745"/>
<keyword evidence="1" id="KW-1133">Transmembrane helix</keyword>
<keyword evidence="1" id="KW-0812">Transmembrane</keyword>
<gene>
    <name evidence="2" type="ORF">SAMN05444714_0745</name>
</gene>
<feature type="transmembrane region" description="Helical" evidence="1">
    <location>
        <begin position="20"/>
        <end position="42"/>
    </location>
</feature>
<protein>
    <submittedName>
        <fullName evidence="2">Uncharacterized protein</fullName>
    </submittedName>
</protein>
<name>A0A1I6LNI4_9RHOB</name>
<dbReference type="Proteomes" id="UP000198926">
    <property type="component" value="Unassembled WGS sequence"/>
</dbReference>
<organism evidence="2 3">
    <name type="scientific">Yoonia litorea</name>
    <dbReference type="NCBI Taxonomy" id="1123755"/>
    <lineage>
        <taxon>Bacteria</taxon>
        <taxon>Pseudomonadati</taxon>
        <taxon>Pseudomonadota</taxon>
        <taxon>Alphaproteobacteria</taxon>
        <taxon>Rhodobacterales</taxon>
        <taxon>Paracoccaceae</taxon>
        <taxon>Yoonia</taxon>
    </lineage>
</organism>
<accession>A0A1I6LNI4</accession>
<proteinExistence type="predicted"/>
<sequence length="58" mass="6369">MSASETNIEKQKTRHRGPLVGFAFALFWAGALFLGLLIWTAYQSDEPTAESPAQVLSD</sequence>
<keyword evidence="1" id="KW-0472">Membrane</keyword>
<evidence type="ECO:0000313" key="3">
    <source>
        <dbReference type="Proteomes" id="UP000198926"/>
    </source>
</evidence>
<keyword evidence="3" id="KW-1185">Reference proteome</keyword>
<dbReference type="AlphaFoldDB" id="A0A1I6LNI4"/>
<evidence type="ECO:0000313" key="2">
    <source>
        <dbReference type="EMBL" id="SFS05077.1"/>
    </source>
</evidence>